<dbReference type="GO" id="GO:0030008">
    <property type="term" value="C:TRAPP complex"/>
    <property type="evidence" value="ECO:0007669"/>
    <property type="project" value="TreeGrafter"/>
</dbReference>
<dbReference type="PANTHER" id="PTHR21581:SF6">
    <property type="entry name" value="TRAFFICKING PROTEIN PARTICLE COMPLEX SUBUNIT 12"/>
    <property type="match status" value="1"/>
</dbReference>
<dbReference type="Proteomes" id="UP001214603">
    <property type="component" value="Chromosome 1"/>
</dbReference>
<dbReference type="AlphaFoldDB" id="A0AAF0DZ43"/>
<name>A0AAF0DZ43_9BASI</name>
<accession>A0AAF0DZ43</accession>
<organism evidence="1 2">
    <name type="scientific">Malassezia obtusa</name>
    <dbReference type="NCBI Taxonomy" id="76774"/>
    <lineage>
        <taxon>Eukaryota</taxon>
        <taxon>Fungi</taxon>
        <taxon>Dikarya</taxon>
        <taxon>Basidiomycota</taxon>
        <taxon>Ustilaginomycotina</taxon>
        <taxon>Malasseziomycetes</taxon>
        <taxon>Malasseziales</taxon>
        <taxon>Malasseziaceae</taxon>
        <taxon>Malassezia</taxon>
    </lineage>
</organism>
<gene>
    <name evidence="1" type="ORF">MOBT1_000340</name>
</gene>
<protein>
    <submittedName>
        <fullName evidence="1">Uncharacterized protein</fullName>
    </submittedName>
</protein>
<dbReference type="GO" id="GO:0005794">
    <property type="term" value="C:Golgi apparatus"/>
    <property type="evidence" value="ECO:0007669"/>
    <property type="project" value="TreeGrafter"/>
</dbReference>
<evidence type="ECO:0000313" key="1">
    <source>
        <dbReference type="EMBL" id="WFD01664.1"/>
    </source>
</evidence>
<keyword evidence="2" id="KW-1185">Reference proteome</keyword>
<proteinExistence type="predicted"/>
<reference evidence="1" key="1">
    <citation type="submission" date="2023-03" db="EMBL/GenBank/DDBJ databases">
        <title>Mating type loci evolution in Malassezia.</title>
        <authorList>
            <person name="Coelho M.A."/>
        </authorList>
    </citation>
    <scope>NUCLEOTIDE SEQUENCE</scope>
    <source>
        <strain evidence="1">CBS 7876</strain>
    </source>
</reference>
<evidence type="ECO:0000313" key="2">
    <source>
        <dbReference type="Proteomes" id="UP001214603"/>
    </source>
</evidence>
<dbReference type="PANTHER" id="PTHR21581">
    <property type="entry name" value="D-ALANYL-D-ALANINE CARBOXYPEPTIDASE"/>
    <property type="match status" value="1"/>
</dbReference>
<sequence>MVRRLSSLAPPAHRAAEAVRTGHWRRVAAIAAEAIVGETSQVVGASDITHVLHWWHLRVFALWKLRLFSQAHTEFTNVWNVLDTTLIQPEARPLHTTALVPYALHVVRAQDLYVHGQKRAGVTALWHLLSVCQSHFDEGDASKVWHAREVRVRLILASALVDMEAFDAAATVVDPLADPLVDRELEPKEAMLALVIARIYLTMGCVARAEALVAAAAAAPLPLRQTYDTLVRLVRNPHTSPVQQAYTEDADQALANAAAVDAFYRGDLDTGTAYLEHFLRARPTEFATAHGLAGNLITMHTMGVRGGTVDRQRIVRHVVQAAGDDPACIDSRMG</sequence>
<dbReference type="EMBL" id="CP119934">
    <property type="protein sequence ID" value="WFD01664.1"/>
    <property type="molecule type" value="Genomic_DNA"/>
</dbReference>